<evidence type="ECO:0000313" key="3">
    <source>
        <dbReference type="Proteomes" id="UP000268973"/>
    </source>
</evidence>
<evidence type="ECO:0000313" key="2">
    <source>
        <dbReference type="EMBL" id="RTZ14316.1"/>
    </source>
</evidence>
<dbReference type="Proteomes" id="UP000268973">
    <property type="component" value="Unassembled WGS sequence"/>
</dbReference>
<keyword evidence="1" id="KW-0812">Transmembrane</keyword>
<dbReference type="SUPFAM" id="SSF54523">
    <property type="entry name" value="Pili subunits"/>
    <property type="match status" value="1"/>
</dbReference>
<evidence type="ECO:0000256" key="1">
    <source>
        <dbReference type="SAM" id="Phobius"/>
    </source>
</evidence>
<protein>
    <submittedName>
        <fullName evidence="2">Prepilin-type N-terminal cleavage/methylation domain-containing protein</fullName>
    </submittedName>
</protein>
<dbReference type="AlphaFoldDB" id="A0A3S0N3K7"/>
<dbReference type="InterPro" id="IPR045584">
    <property type="entry name" value="Pilin-like"/>
</dbReference>
<dbReference type="RefSeq" id="WP_126575497.1">
    <property type="nucleotide sequence ID" value="NZ_RXZH01000009.1"/>
</dbReference>
<accession>A0A3S0N3K7</accession>
<keyword evidence="1" id="KW-0472">Membrane</keyword>
<dbReference type="EMBL" id="RXZH01000009">
    <property type="protein sequence ID" value="RTZ14316.1"/>
    <property type="molecule type" value="Genomic_DNA"/>
</dbReference>
<reference evidence="2 3" key="1">
    <citation type="submission" date="2018-12" db="EMBL/GenBank/DDBJ databases">
        <title>Vibrio sp. isolated from China Sea.</title>
        <authorList>
            <person name="Li Y."/>
        </authorList>
    </citation>
    <scope>NUCLEOTIDE SEQUENCE [LARGE SCALE GENOMIC DNA]</scope>
    <source>
        <strain evidence="2 3">BEI207</strain>
    </source>
</reference>
<comment type="caution">
    <text evidence="2">The sequence shown here is derived from an EMBL/GenBank/DDBJ whole genome shotgun (WGS) entry which is preliminary data.</text>
</comment>
<dbReference type="Gene3D" id="3.30.700.10">
    <property type="entry name" value="Glycoprotein, Type 4 Pilin"/>
    <property type="match status" value="1"/>
</dbReference>
<dbReference type="Pfam" id="PF07963">
    <property type="entry name" value="N_methyl"/>
    <property type="match status" value="1"/>
</dbReference>
<name>A0A3S0N3K7_9VIBR</name>
<proteinExistence type="predicted"/>
<keyword evidence="1" id="KW-1133">Transmembrane helix</keyword>
<dbReference type="InterPro" id="IPR012902">
    <property type="entry name" value="N_methyl_site"/>
</dbReference>
<dbReference type="NCBIfam" id="TIGR02532">
    <property type="entry name" value="IV_pilin_GFxxxE"/>
    <property type="match status" value="1"/>
</dbReference>
<gene>
    <name evidence="2" type="ORF">EJ063_16835</name>
</gene>
<keyword evidence="3" id="KW-1185">Reference proteome</keyword>
<dbReference type="OrthoDB" id="5918972at2"/>
<sequence>MIRLKTSGFTLIELIIVIILLAIVSAYAASRYIGQDSFAAFVAQEQVISVIRQVQVNRMQSNVEALSGNTNFTLAIQSDCIGSQNACALRSETRSDWVSMNGLTFSASPALNLVEFDLLGNPTGLTGTSIDIAIQSVSEQCIVTINAQGYVSQGGCS</sequence>
<feature type="transmembrane region" description="Helical" evidence="1">
    <location>
        <begin position="7"/>
        <end position="29"/>
    </location>
</feature>
<organism evidence="2 3">
    <name type="scientific">Vibrio aquaticus</name>
    <dbReference type="NCBI Taxonomy" id="2496559"/>
    <lineage>
        <taxon>Bacteria</taxon>
        <taxon>Pseudomonadati</taxon>
        <taxon>Pseudomonadota</taxon>
        <taxon>Gammaproteobacteria</taxon>
        <taxon>Vibrionales</taxon>
        <taxon>Vibrionaceae</taxon>
        <taxon>Vibrio</taxon>
    </lineage>
</organism>